<proteinExistence type="predicted"/>
<reference evidence="2" key="1">
    <citation type="journal article" date="2012" name="Mol. Plant Microbe Interact.">
        <title>A highly conserved effector in Fusarium oxysporum is required for full virulence on Arabidopsis.</title>
        <authorList>
            <person name="Thatcher L.F."/>
            <person name="Gardiner D.M."/>
            <person name="Kazan K."/>
            <person name="Manners J."/>
        </authorList>
    </citation>
    <scope>NUCLEOTIDE SEQUENCE [LARGE SCALE GENOMIC DNA]</scope>
    <source>
        <strain evidence="2">Fo5176</strain>
    </source>
</reference>
<sequence length="119" mass="13099">MLLVRLLPNSIAQRISESCQPPTLTFINILLNQQLGSLVSLHELGQACDVGELNGLYEGCPTGNTWRGQKLNQSLWRSLKNVVENAFTIFSTSGYVASTEVRSIMAGDISALFEKQIQD</sequence>
<dbReference type="EnsemblFungi" id="FOXG_02723T0">
    <property type="protein sequence ID" value="FOXG_02723P0"/>
    <property type="gene ID" value="FOXG_02723"/>
</dbReference>
<name>A0A0D2XFN4_FUSOF</name>
<dbReference type="AlphaFoldDB" id="A0A0D2XFN4"/>
<reference evidence="1" key="2">
    <citation type="submission" date="2025-08" db="UniProtKB">
        <authorList>
            <consortium name="EnsemblFungi"/>
        </authorList>
    </citation>
    <scope>IDENTIFICATION</scope>
    <source>
        <strain evidence="1">4287 / CBS 123668 / FGSC 9935 / NRRL 34936</strain>
    </source>
</reference>
<organism evidence="1 2">
    <name type="scientific">Fusarium oxysporum (strain Fo5176)</name>
    <name type="common">Fusarium vascular wilt</name>
    <dbReference type="NCBI Taxonomy" id="660025"/>
    <lineage>
        <taxon>Eukaryota</taxon>
        <taxon>Fungi</taxon>
        <taxon>Dikarya</taxon>
        <taxon>Ascomycota</taxon>
        <taxon>Pezizomycotina</taxon>
        <taxon>Sordariomycetes</taxon>
        <taxon>Hypocreomycetidae</taxon>
        <taxon>Hypocreales</taxon>
        <taxon>Nectriaceae</taxon>
        <taxon>Fusarium</taxon>
        <taxon>Fusarium oxysporum species complex</taxon>
    </lineage>
</organism>
<evidence type="ECO:0000313" key="2">
    <source>
        <dbReference type="Proteomes" id="UP000002489"/>
    </source>
</evidence>
<evidence type="ECO:0000313" key="1">
    <source>
        <dbReference type="EnsemblFungi" id="FOXG_02723P0"/>
    </source>
</evidence>
<dbReference type="Proteomes" id="UP000002489">
    <property type="component" value="Unassembled WGS sequence"/>
</dbReference>
<protein>
    <submittedName>
        <fullName evidence="1">Uncharacterized protein</fullName>
    </submittedName>
</protein>
<accession>A0A0D2XFN4</accession>